<dbReference type="AlphaFoldDB" id="A0A0T5P3B3"/>
<dbReference type="GO" id="GO:0042597">
    <property type="term" value="C:periplasmic space"/>
    <property type="evidence" value="ECO:0007669"/>
    <property type="project" value="UniProtKB-SubCell"/>
</dbReference>
<dbReference type="Gene3D" id="3.40.190.170">
    <property type="entry name" value="Bacterial extracellular solute-binding protein, family 7"/>
    <property type="match status" value="1"/>
</dbReference>
<gene>
    <name evidence="6" type="primary">dctP_2</name>
    <name evidence="6" type="ORF">RIdsm_00918</name>
    <name evidence="5" type="ORF">XM52_21890</name>
</gene>
<organism evidence="5 7">
    <name type="scientific">Roseovarius indicus</name>
    <dbReference type="NCBI Taxonomy" id="540747"/>
    <lineage>
        <taxon>Bacteria</taxon>
        <taxon>Pseudomonadati</taxon>
        <taxon>Pseudomonadota</taxon>
        <taxon>Alphaproteobacteria</taxon>
        <taxon>Rhodobacterales</taxon>
        <taxon>Roseobacteraceae</taxon>
        <taxon>Roseovarius</taxon>
    </lineage>
</organism>
<dbReference type="KEGG" id="rid:RIdsm_00918"/>
<sequence>MKLLRTAALAAITSLCATTVSQAQELRLLSSWDPSYAAVGNVLVPFMEKLESETTGDLSLDMVGPETIPPFEQLDPVSRGLFDMLYTNGAYHFNDIAVGMSLDAMTGNTEALREAGVWQAVDKHYQDMGLKLIAVLFDLNGYHIMLKEPVGDNALEGRRIRGTPIYHPVIEALGGSPVVLPGGEIYPSLERGVVDGAAWPTVGAVAFKWYEVADYLMRPTFGQVSHMVLMNLDTWNSLDEQTRSEIETAAASFELEANKLFDDLAAKERETLESEGMEVTELSQEMADKISEAWFKGALDLAASKNPEAIEEIRGLASEAGVGG</sequence>
<evidence type="ECO:0000256" key="2">
    <source>
        <dbReference type="ARBA" id="ARBA00022729"/>
    </source>
</evidence>
<dbReference type="InterPro" id="IPR038404">
    <property type="entry name" value="TRAP_DctP_sf"/>
</dbReference>
<evidence type="ECO:0000313" key="8">
    <source>
        <dbReference type="Proteomes" id="UP000325785"/>
    </source>
</evidence>
<dbReference type="PANTHER" id="PTHR33376">
    <property type="match status" value="1"/>
</dbReference>
<feature type="chain" id="PRO_5010437303" evidence="4">
    <location>
        <begin position="24"/>
        <end position="324"/>
    </location>
</feature>
<dbReference type="PATRIC" id="fig|540747.5.peg.2151"/>
<dbReference type="InterPro" id="IPR018389">
    <property type="entry name" value="DctP_fam"/>
</dbReference>
<feature type="signal peptide" evidence="4">
    <location>
        <begin position="1"/>
        <end position="23"/>
    </location>
</feature>
<dbReference type="EMBL" id="CP031598">
    <property type="protein sequence ID" value="QEW25133.1"/>
    <property type="molecule type" value="Genomic_DNA"/>
</dbReference>
<evidence type="ECO:0000256" key="4">
    <source>
        <dbReference type="SAM" id="SignalP"/>
    </source>
</evidence>
<evidence type="ECO:0000256" key="3">
    <source>
        <dbReference type="ARBA" id="ARBA00022764"/>
    </source>
</evidence>
<comment type="subcellular location">
    <subcellularLocation>
        <location evidence="1">Periplasm</location>
    </subcellularLocation>
</comment>
<accession>A0A0T5P3B3</accession>
<name>A0A0T5P3B3_9RHOB</name>
<evidence type="ECO:0000313" key="7">
    <source>
        <dbReference type="Proteomes" id="UP000051401"/>
    </source>
</evidence>
<dbReference type="NCBIfam" id="NF037995">
    <property type="entry name" value="TRAP_S1"/>
    <property type="match status" value="1"/>
</dbReference>
<keyword evidence="3" id="KW-0574">Periplasm</keyword>
<dbReference type="PANTHER" id="PTHR33376:SF5">
    <property type="entry name" value="EXTRACYTOPLASMIC SOLUTE RECEPTOR PROTEIN"/>
    <property type="match status" value="1"/>
</dbReference>
<evidence type="ECO:0000313" key="6">
    <source>
        <dbReference type="EMBL" id="QEW25133.1"/>
    </source>
</evidence>
<proteinExistence type="predicted"/>
<protein>
    <submittedName>
        <fullName evidence="6">C4-dicarboxylate-binding periplasmic protein</fullName>
    </submittedName>
</protein>
<dbReference type="RefSeq" id="WP_057819573.1">
    <property type="nucleotide sequence ID" value="NZ_CP031598.1"/>
</dbReference>
<evidence type="ECO:0000313" key="5">
    <source>
        <dbReference type="EMBL" id="KRS15721.1"/>
    </source>
</evidence>
<keyword evidence="2 4" id="KW-0732">Signal</keyword>
<evidence type="ECO:0000256" key="1">
    <source>
        <dbReference type="ARBA" id="ARBA00004418"/>
    </source>
</evidence>
<dbReference type="Proteomes" id="UP000325785">
    <property type="component" value="Chromosome"/>
</dbReference>
<keyword evidence="7" id="KW-1185">Reference proteome</keyword>
<reference evidence="6 8" key="2">
    <citation type="submission" date="2018-08" db="EMBL/GenBank/DDBJ databases">
        <title>Genetic Globetrotter - A new plasmid hitch-hiking vast phylogenetic and geographic distances.</title>
        <authorList>
            <person name="Vollmers J."/>
            <person name="Petersen J."/>
        </authorList>
    </citation>
    <scope>NUCLEOTIDE SEQUENCE [LARGE SCALE GENOMIC DNA]</scope>
    <source>
        <strain evidence="6 8">DSM 26383</strain>
    </source>
</reference>
<dbReference type="GO" id="GO:0055085">
    <property type="term" value="P:transmembrane transport"/>
    <property type="evidence" value="ECO:0007669"/>
    <property type="project" value="InterPro"/>
</dbReference>
<reference evidence="5 7" key="1">
    <citation type="submission" date="2015-04" db="EMBL/GenBank/DDBJ databases">
        <title>The draft genome sequence of Roseovarius indicus B108T.</title>
        <authorList>
            <person name="Li G."/>
            <person name="Lai Q."/>
            <person name="Shao Z."/>
            <person name="Yan P."/>
        </authorList>
    </citation>
    <scope>NUCLEOTIDE SEQUENCE [LARGE SCALE GENOMIC DNA]</scope>
    <source>
        <strain evidence="5 7">B108</strain>
    </source>
</reference>
<dbReference type="EMBL" id="LAXI01000019">
    <property type="protein sequence ID" value="KRS15721.1"/>
    <property type="molecule type" value="Genomic_DNA"/>
</dbReference>
<dbReference type="Pfam" id="PF03480">
    <property type="entry name" value="DctP"/>
    <property type="match status" value="1"/>
</dbReference>
<dbReference type="Proteomes" id="UP000051401">
    <property type="component" value="Unassembled WGS sequence"/>
</dbReference>
<dbReference type="STRING" id="540747.SAMN04488031_10621"/>